<evidence type="ECO:0000256" key="1">
    <source>
        <dbReference type="ARBA" id="ARBA00023235"/>
    </source>
</evidence>
<keyword evidence="3" id="KW-1185">Reference proteome</keyword>
<sequence length="39" mass="4091">MKSGNVAAIMAQPDVDGALIGGAALDADEFVKIVRFRDQ</sequence>
<dbReference type="Proteomes" id="UP000299290">
    <property type="component" value="Unassembled WGS sequence"/>
</dbReference>
<dbReference type="InterPro" id="IPR013785">
    <property type="entry name" value="Aldolase_TIM"/>
</dbReference>
<dbReference type="Gene3D" id="3.20.20.70">
    <property type="entry name" value="Aldolase class I"/>
    <property type="match status" value="1"/>
</dbReference>
<dbReference type="GO" id="GO:0004807">
    <property type="term" value="F:triose-phosphate isomerase activity"/>
    <property type="evidence" value="ECO:0007669"/>
    <property type="project" value="InterPro"/>
</dbReference>
<evidence type="ECO:0000313" key="2">
    <source>
        <dbReference type="EMBL" id="GDY41933.1"/>
    </source>
</evidence>
<dbReference type="InterPro" id="IPR000652">
    <property type="entry name" value="Triosephosphate_isomerase"/>
</dbReference>
<organism evidence="2 3">
    <name type="scientific">Streptomyces antimycoticus</name>
    <dbReference type="NCBI Taxonomy" id="68175"/>
    <lineage>
        <taxon>Bacteria</taxon>
        <taxon>Bacillati</taxon>
        <taxon>Actinomycetota</taxon>
        <taxon>Actinomycetes</taxon>
        <taxon>Kitasatosporales</taxon>
        <taxon>Streptomycetaceae</taxon>
        <taxon>Streptomyces</taxon>
        <taxon>Streptomyces violaceusniger group</taxon>
    </lineage>
</organism>
<accession>A0A4D4K7R2</accession>
<comment type="caution">
    <text evidence="2">The sequence shown here is derived from an EMBL/GenBank/DDBJ whole genome shotgun (WGS) entry which is preliminary data.</text>
</comment>
<dbReference type="EMBL" id="BJHV01000001">
    <property type="protein sequence ID" value="GDY41933.1"/>
    <property type="molecule type" value="Genomic_DNA"/>
</dbReference>
<name>A0A4D4K7R2_9ACTN</name>
<dbReference type="InterPro" id="IPR035990">
    <property type="entry name" value="TIM_sf"/>
</dbReference>
<dbReference type="AlphaFoldDB" id="A0A4D4K7R2"/>
<proteinExistence type="predicted"/>
<dbReference type="SUPFAM" id="SSF51351">
    <property type="entry name" value="Triosephosphate isomerase (TIM)"/>
    <property type="match status" value="1"/>
</dbReference>
<gene>
    <name evidence="2" type="ORF">SANT12839_028150</name>
</gene>
<evidence type="ECO:0000313" key="3">
    <source>
        <dbReference type="Proteomes" id="UP000299290"/>
    </source>
</evidence>
<dbReference type="PROSITE" id="PS51440">
    <property type="entry name" value="TIM_2"/>
    <property type="match status" value="1"/>
</dbReference>
<dbReference type="Pfam" id="PF00121">
    <property type="entry name" value="TIM"/>
    <property type="match status" value="1"/>
</dbReference>
<protein>
    <recommendedName>
        <fullName evidence="4">Triose-phosphate isomerase</fullName>
    </recommendedName>
</protein>
<evidence type="ECO:0008006" key="4">
    <source>
        <dbReference type="Google" id="ProtNLM"/>
    </source>
</evidence>
<keyword evidence="1" id="KW-0413">Isomerase</keyword>
<reference evidence="2 3" key="1">
    <citation type="journal article" date="2020" name="Int. J. Syst. Evol. Microbiol.">
        <title>Reclassification of Streptomyces castelarensis and Streptomyces sporoclivatus as later heterotypic synonyms of Streptomyces antimycoticus.</title>
        <authorList>
            <person name="Komaki H."/>
            <person name="Tamura T."/>
        </authorList>
    </citation>
    <scope>NUCLEOTIDE SEQUENCE [LARGE SCALE GENOMIC DNA]</scope>
    <source>
        <strain evidence="2 3">NBRC 12839</strain>
    </source>
</reference>